<dbReference type="PANTHER" id="PTHR30086">
    <property type="entry name" value="ARGININE EXPORTER PROTEIN ARGO"/>
    <property type="match status" value="1"/>
</dbReference>
<keyword evidence="5 7" id="KW-1133">Transmembrane helix</keyword>
<dbReference type="EMBL" id="CP114280">
    <property type="protein sequence ID" value="WFN57343.1"/>
    <property type="molecule type" value="Genomic_DNA"/>
</dbReference>
<feature type="transmembrane region" description="Helical" evidence="7">
    <location>
        <begin position="185"/>
        <end position="206"/>
    </location>
</feature>
<dbReference type="Pfam" id="PF01810">
    <property type="entry name" value="LysE"/>
    <property type="match status" value="1"/>
</dbReference>
<sequence length="213" mass="23285">MSIPVFITGFMSSAGLIVAIGAQNSFVLRQGMRREHIFWVSSVCFLCDMLLMTLGVLGLGKMINDSLPALITLTLAGVIFLLWYGYNALKSAWRGNHQLTLATSAESLRQRRTVIGATLAVSLLNPHVYLDTVAIIGGISSAIAPELKLFYLAGAISASGLWFYTIGYTAAACSRYFAKPVTWRIIDSLIGCYMIIMALQLCRFLYQTSSLHA</sequence>
<evidence type="ECO:0000313" key="8">
    <source>
        <dbReference type="EMBL" id="WFN57343.1"/>
    </source>
</evidence>
<dbReference type="InterPro" id="IPR001123">
    <property type="entry name" value="LeuE-type"/>
</dbReference>
<dbReference type="Proteomes" id="UP001219630">
    <property type="component" value="Chromosome"/>
</dbReference>
<gene>
    <name evidence="8" type="ORF">O1Q98_09210</name>
</gene>
<evidence type="ECO:0000256" key="1">
    <source>
        <dbReference type="ARBA" id="ARBA00004651"/>
    </source>
</evidence>
<keyword evidence="4" id="KW-0029">Amino-acid transport</keyword>
<dbReference type="RefSeq" id="WP_125258130.1">
    <property type="nucleotide sequence ID" value="NZ_CP114280.1"/>
</dbReference>
<evidence type="ECO:0000256" key="7">
    <source>
        <dbReference type="SAM" id="Phobius"/>
    </source>
</evidence>
<keyword evidence="6 7" id="KW-0472">Membrane</keyword>
<protein>
    <submittedName>
        <fullName evidence="8">LysE/ArgO family amino acid transporter</fullName>
    </submittedName>
</protein>
<evidence type="ECO:0000256" key="6">
    <source>
        <dbReference type="ARBA" id="ARBA00023136"/>
    </source>
</evidence>
<comment type="subcellular location">
    <subcellularLocation>
        <location evidence="1">Cell membrane</location>
        <topology evidence="1">Multi-pass membrane protein</topology>
    </subcellularLocation>
</comment>
<keyword evidence="3 7" id="KW-0812">Transmembrane</keyword>
<organism evidence="8 9">
    <name type="scientific">Dickeya lacustris</name>
    <dbReference type="NCBI Taxonomy" id="2259638"/>
    <lineage>
        <taxon>Bacteria</taxon>
        <taxon>Pseudomonadati</taxon>
        <taxon>Pseudomonadota</taxon>
        <taxon>Gammaproteobacteria</taxon>
        <taxon>Enterobacterales</taxon>
        <taxon>Pectobacteriaceae</taxon>
        <taxon>Dickeya</taxon>
    </lineage>
</organism>
<proteinExistence type="predicted"/>
<evidence type="ECO:0000313" key="9">
    <source>
        <dbReference type="Proteomes" id="UP001219630"/>
    </source>
</evidence>
<feature type="transmembrane region" description="Helical" evidence="7">
    <location>
        <begin position="149"/>
        <end position="173"/>
    </location>
</feature>
<feature type="transmembrane region" description="Helical" evidence="7">
    <location>
        <begin position="38"/>
        <end position="60"/>
    </location>
</feature>
<name>A0ABY8GBU4_9GAMM</name>
<feature type="transmembrane region" description="Helical" evidence="7">
    <location>
        <begin position="66"/>
        <end position="86"/>
    </location>
</feature>
<keyword evidence="2" id="KW-1003">Cell membrane</keyword>
<accession>A0ABY8GBU4</accession>
<keyword evidence="4" id="KW-0813">Transport</keyword>
<evidence type="ECO:0000256" key="4">
    <source>
        <dbReference type="ARBA" id="ARBA00022970"/>
    </source>
</evidence>
<feature type="transmembrane region" description="Helical" evidence="7">
    <location>
        <begin position="114"/>
        <end position="143"/>
    </location>
</feature>
<feature type="transmembrane region" description="Helical" evidence="7">
    <location>
        <begin position="6"/>
        <end position="26"/>
    </location>
</feature>
<evidence type="ECO:0000256" key="3">
    <source>
        <dbReference type="ARBA" id="ARBA00022692"/>
    </source>
</evidence>
<evidence type="ECO:0000256" key="5">
    <source>
        <dbReference type="ARBA" id="ARBA00022989"/>
    </source>
</evidence>
<dbReference type="PANTHER" id="PTHR30086:SF20">
    <property type="entry name" value="ARGININE EXPORTER PROTEIN ARGO-RELATED"/>
    <property type="match status" value="1"/>
</dbReference>
<evidence type="ECO:0000256" key="2">
    <source>
        <dbReference type="ARBA" id="ARBA00022475"/>
    </source>
</evidence>
<reference evidence="8 9" key="1">
    <citation type="submission" date="2022-12" db="EMBL/GenBank/DDBJ databases">
        <title>Complete genome sequencing of Dickeya lacustris type strain LMG30899.</title>
        <authorList>
            <person name="Dobhal S."/>
            <person name="Arizala D."/>
            <person name="Arif M."/>
        </authorList>
    </citation>
    <scope>NUCLEOTIDE SEQUENCE [LARGE SCALE GENOMIC DNA]</scope>
    <source>
        <strain evidence="8 9">LMG30899</strain>
    </source>
</reference>
<keyword evidence="9" id="KW-1185">Reference proteome</keyword>